<feature type="transmembrane region" description="Helical" evidence="6">
    <location>
        <begin position="41"/>
        <end position="65"/>
    </location>
</feature>
<sequence>MDLVALLPPFVVAVLLISASPGPAMLLIFRQAAFRGWRAAVPTVLGLEAGLYLWALAAGAGLAALVAASEVAFVVLRLVGAVFLVYLGIKAWRTVWRGRTGPGPAPADTDAPIAPPVSRGGWWTAFGEGTVVMLANPKAAFFMIAFYPQFVPASRPLFATTALLAAVQVLVETAFYLGLAAVVGRTGAWFRRPRVRRRVDAVSGGVLVALGLRLATTTR</sequence>
<keyword evidence="5 6" id="KW-0472">Membrane</keyword>
<organism evidence="7 8">
    <name type="scientific">Streptomyces olindensis</name>
    <dbReference type="NCBI Taxonomy" id="358823"/>
    <lineage>
        <taxon>Bacteria</taxon>
        <taxon>Bacillati</taxon>
        <taxon>Actinomycetota</taxon>
        <taxon>Actinomycetes</taxon>
        <taxon>Kitasatosporales</taxon>
        <taxon>Streptomycetaceae</taxon>
        <taxon>Streptomyces</taxon>
    </lineage>
</organism>
<dbReference type="PIRSF" id="PIRSF006324">
    <property type="entry name" value="LeuE"/>
    <property type="match status" value="1"/>
</dbReference>
<dbReference type="InterPro" id="IPR001123">
    <property type="entry name" value="LeuE-type"/>
</dbReference>
<evidence type="ECO:0000313" key="7">
    <source>
        <dbReference type="EMBL" id="MEU2272006.1"/>
    </source>
</evidence>
<keyword evidence="3 6" id="KW-0812">Transmembrane</keyword>
<evidence type="ECO:0000313" key="8">
    <source>
        <dbReference type="Proteomes" id="UP001550603"/>
    </source>
</evidence>
<dbReference type="EMBL" id="JBEYBN010000090">
    <property type="protein sequence ID" value="MEU2272006.1"/>
    <property type="molecule type" value="Genomic_DNA"/>
</dbReference>
<proteinExistence type="predicted"/>
<evidence type="ECO:0000256" key="6">
    <source>
        <dbReference type="SAM" id="Phobius"/>
    </source>
</evidence>
<feature type="transmembrane region" description="Helical" evidence="6">
    <location>
        <begin position="71"/>
        <end position="89"/>
    </location>
</feature>
<evidence type="ECO:0000256" key="4">
    <source>
        <dbReference type="ARBA" id="ARBA00022989"/>
    </source>
</evidence>
<evidence type="ECO:0000256" key="3">
    <source>
        <dbReference type="ARBA" id="ARBA00022692"/>
    </source>
</evidence>
<evidence type="ECO:0000256" key="1">
    <source>
        <dbReference type="ARBA" id="ARBA00004651"/>
    </source>
</evidence>
<feature type="transmembrane region" description="Helical" evidence="6">
    <location>
        <begin position="6"/>
        <end position="29"/>
    </location>
</feature>
<dbReference type="RefSeq" id="WP_037758605.1">
    <property type="nucleotide sequence ID" value="NZ_JBEYBN010000090.1"/>
</dbReference>
<accession>A0ABV2Y6W9</accession>
<dbReference type="Proteomes" id="UP001550603">
    <property type="component" value="Unassembled WGS sequence"/>
</dbReference>
<feature type="transmembrane region" description="Helical" evidence="6">
    <location>
        <begin position="157"/>
        <end position="179"/>
    </location>
</feature>
<comment type="caution">
    <text evidence="7">The sequence shown here is derived from an EMBL/GenBank/DDBJ whole genome shotgun (WGS) entry which is preliminary data.</text>
</comment>
<comment type="subcellular location">
    <subcellularLocation>
        <location evidence="1">Cell membrane</location>
        <topology evidence="1">Multi-pass membrane protein</topology>
    </subcellularLocation>
</comment>
<protein>
    <submittedName>
        <fullName evidence="7">LysE family translocator</fullName>
    </submittedName>
</protein>
<keyword evidence="8" id="KW-1185">Reference proteome</keyword>
<name>A0ABV2Y6W9_9ACTN</name>
<dbReference type="PANTHER" id="PTHR30086">
    <property type="entry name" value="ARGININE EXPORTER PROTEIN ARGO"/>
    <property type="match status" value="1"/>
</dbReference>
<dbReference type="PANTHER" id="PTHR30086:SF20">
    <property type="entry name" value="ARGININE EXPORTER PROTEIN ARGO-RELATED"/>
    <property type="match status" value="1"/>
</dbReference>
<keyword evidence="2" id="KW-1003">Cell membrane</keyword>
<evidence type="ECO:0000256" key="5">
    <source>
        <dbReference type="ARBA" id="ARBA00023136"/>
    </source>
</evidence>
<gene>
    <name evidence="7" type="ORF">ABZ568_37365</name>
</gene>
<evidence type="ECO:0000256" key="2">
    <source>
        <dbReference type="ARBA" id="ARBA00022475"/>
    </source>
</evidence>
<reference evidence="7 8" key="1">
    <citation type="submission" date="2024-06" db="EMBL/GenBank/DDBJ databases">
        <title>The Natural Products Discovery Center: Release of the First 8490 Sequenced Strains for Exploring Actinobacteria Biosynthetic Diversity.</title>
        <authorList>
            <person name="Kalkreuter E."/>
            <person name="Kautsar S.A."/>
            <person name="Yang D."/>
            <person name="Bader C.D."/>
            <person name="Teijaro C.N."/>
            <person name="Fluegel L."/>
            <person name="Davis C.M."/>
            <person name="Simpson J.R."/>
            <person name="Lauterbach L."/>
            <person name="Steele A.D."/>
            <person name="Gui C."/>
            <person name="Meng S."/>
            <person name="Li G."/>
            <person name="Viehrig K."/>
            <person name="Ye F."/>
            <person name="Su P."/>
            <person name="Kiefer A.F."/>
            <person name="Nichols A."/>
            <person name="Cepeda A.J."/>
            <person name="Yan W."/>
            <person name="Fan B."/>
            <person name="Jiang Y."/>
            <person name="Adhikari A."/>
            <person name="Zheng C.-J."/>
            <person name="Schuster L."/>
            <person name="Cowan T.M."/>
            <person name="Smanski M.J."/>
            <person name="Chevrette M.G."/>
            <person name="De Carvalho L.P.S."/>
            <person name="Shen B."/>
        </authorList>
    </citation>
    <scope>NUCLEOTIDE SEQUENCE [LARGE SCALE GENOMIC DNA]</scope>
    <source>
        <strain evidence="7 8">NPDC019583</strain>
    </source>
</reference>
<keyword evidence="4 6" id="KW-1133">Transmembrane helix</keyword>
<feature type="transmembrane region" description="Helical" evidence="6">
    <location>
        <begin position="131"/>
        <end position="151"/>
    </location>
</feature>
<dbReference type="Pfam" id="PF01810">
    <property type="entry name" value="LysE"/>
    <property type="match status" value="1"/>
</dbReference>